<reference evidence="1 2" key="1">
    <citation type="submission" date="2024-05" db="EMBL/GenBank/DDBJ databases">
        <authorList>
            <person name="Duchaud E."/>
        </authorList>
    </citation>
    <scope>NUCLEOTIDE SEQUENCE [LARGE SCALE GENOMIC DNA]</scope>
    <source>
        <strain evidence="1">Ena-SAMPLE-TAB-13-05-2024-13:56:06:370-140308</strain>
    </source>
</reference>
<protein>
    <recommendedName>
        <fullName evidence="3">YD repeat-containing protein</fullName>
    </recommendedName>
</protein>
<comment type="caution">
    <text evidence="1">The sequence shown here is derived from an EMBL/GenBank/DDBJ whole genome shotgun (WGS) entry which is preliminary data.</text>
</comment>
<sequence>MNYRYQNNNNIYSKMNKVVLFLFIITTNLCFSQHTESYLTFANNFKISDPSKVEVKWRNGNIKELKNVIKLKHNNKEYELLTGTYLQFNKKGIKRTESLFDQYGNYLSYKLFDLDGNIITEFVTLKIDYNDDGLVEITQQHKDYIKHKGSNYLYIKGNKLNNQKIDIWYTYDYCGNIIKEKNHAR</sequence>
<dbReference type="EMBL" id="CAXJIO010000003">
    <property type="protein sequence ID" value="CAL2101237.1"/>
    <property type="molecule type" value="Genomic_DNA"/>
</dbReference>
<organism evidence="1 2">
    <name type="scientific">Tenacibaculum polynesiense</name>
    <dbReference type="NCBI Taxonomy" id="3137857"/>
    <lineage>
        <taxon>Bacteria</taxon>
        <taxon>Pseudomonadati</taxon>
        <taxon>Bacteroidota</taxon>
        <taxon>Flavobacteriia</taxon>
        <taxon>Flavobacteriales</taxon>
        <taxon>Flavobacteriaceae</taxon>
        <taxon>Tenacibaculum</taxon>
    </lineage>
</organism>
<evidence type="ECO:0008006" key="3">
    <source>
        <dbReference type="Google" id="ProtNLM"/>
    </source>
</evidence>
<name>A0ABP1ES04_9FLAO</name>
<accession>A0ABP1ES04</accession>
<keyword evidence="2" id="KW-1185">Reference proteome</keyword>
<evidence type="ECO:0000313" key="2">
    <source>
        <dbReference type="Proteomes" id="UP001497527"/>
    </source>
</evidence>
<evidence type="ECO:0000313" key="1">
    <source>
        <dbReference type="EMBL" id="CAL2101237.1"/>
    </source>
</evidence>
<proteinExistence type="predicted"/>
<dbReference type="Proteomes" id="UP001497527">
    <property type="component" value="Unassembled WGS sequence"/>
</dbReference>
<gene>
    <name evidence="1" type="ORF">T190423A01A_120024</name>
</gene>